<proteinExistence type="predicted"/>
<evidence type="ECO:0000313" key="3">
    <source>
        <dbReference type="Proteomes" id="UP000799421"/>
    </source>
</evidence>
<evidence type="ECO:0000256" key="1">
    <source>
        <dbReference type="SAM" id="MobiDB-lite"/>
    </source>
</evidence>
<name>A0A6A7BT28_9PEZI</name>
<protein>
    <submittedName>
        <fullName evidence="2">Uncharacterized protein</fullName>
    </submittedName>
</protein>
<feature type="compositionally biased region" description="Basic and acidic residues" evidence="1">
    <location>
        <begin position="1"/>
        <end position="33"/>
    </location>
</feature>
<gene>
    <name evidence="2" type="ORF">K470DRAFT_296787</name>
</gene>
<sequence>MRVRSLHELVRKNDESSAERKSQVRRSEEEDKQAAQSDLITQSADPTASLIAPPPQGERVPRPADQGNNDTPADTTVSTNAAETEREGGAVRDVQRTTDNSDEKNGEAVQSDITSGGPPGMHIAPSQQSENAPKIHDRGNSLKALKAITASDSSLTELEETDLPRRLIKQFKKEQVTQTNSTDQNGRANNSPRAPSNGVTSTPRNPPAPDKGSSGLRNRPSARRDTPAPEDRHLDRRSSSSNLFPIQFELPCDAISARPGNNLGARV</sequence>
<feature type="region of interest" description="Disordered" evidence="1">
    <location>
        <begin position="169"/>
        <end position="245"/>
    </location>
</feature>
<feature type="compositionally biased region" description="Polar residues" evidence="1">
    <location>
        <begin position="176"/>
        <end position="203"/>
    </location>
</feature>
<accession>A0A6A7BT28</accession>
<reference evidence="2" key="1">
    <citation type="journal article" date="2020" name="Stud. Mycol.">
        <title>101 Dothideomycetes genomes: a test case for predicting lifestyles and emergence of pathogens.</title>
        <authorList>
            <person name="Haridas S."/>
            <person name="Albert R."/>
            <person name="Binder M."/>
            <person name="Bloem J."/>
            <person name="Labutti K."/>
            <person name="Salamov A."/>
            <person name="Andreopoulos B."/>
            <person name="Baker S."/>
            <person name="Barry K."/>
            <person name="Bills G."/>
            <person name="Bluhm B."/>
            <person name="Cannon C."/>
            <person name="Castanera R."/>
            <person name="Culley D."/>
            <person name="Daum C."/>
            <person name="Ezra D."/>
            <person name="Gonzalez J."/>
            <person name="Henrissat B."/>
            <person name="Kuo A."/>
            <person name="Liang C."/>
            <person name="Lipzen A."/>
            <person name="Lutzoni F."/>
            <person name="Magnuson J."/>
            <person name="Mondo S."/>
            <person name="Nolan M."/>
            <person name="Ohm R."/>
            <person name="Pangilinan J."/>
            <person name="Park H.-J."/>
            <person name="Ramirez L."/>
            <person name="Alfaro M."/>
            <person name="Sun H."/>
            <person name="Tritt A."/>
            <person name="Yoshinaga Y."/>
            <person name="Zwiers L.-H."/>
            <person name="Turgeon B."/>
            <person name="Goodwin S."/>
            <person name="Spatafora J."/>
            <person name="Crous P."/>
            <person name="Grigoriev I."/>
        </authorList>
    </citation>
    <scope>NUCLEOTIDE SEQUENCE</scope>
    <source>
        <strain evidence="2">CBS 480.64</strain>
    </source>
</reference>
<dbReference type="EMBL" id="MU006024">
    <property type="protein sequence ID" value="KAF2857889.1"/>
    <property type="molecule type" value="Genomic_DNA"/>
</dbReference>
<organism evidence="2 3">
    <name type="scientific">Piedraia hortae CBS 480.64</name>
    <dbReference type="NCBI Taxonomy" id="1314780"/>
    <lineage>
        <taxon>Eukaryota</taxon>
        <taxon>Fungi</taxon>
        <taxon>Dikarya</taxon>
        <taxon>Ascomycota</taxon>
        <taxon>Pezizomycotina</taxon>
        <taxon>Dothideomycetes</taxon>
        <taxon>Dothideomycetidae</taxon>
        <taxon>Capnodiales</taxon>
        <taxon>Piedraiaceae</taxon>
        <taxon>Piedraia</taxon>
    </lineage>
</organism>
<keyword evidence="3" id="KW-1185">Reference proteome</keyword>
<dbReference type="Proteomes" id="UP000799421">
    <property type="component" value="Unassembled WGS sequence"/>
</dbReference>
<dbReference type="AlphaFoldDB" id="A0A6A7BT28"/>
<feature type="compositionally biased region" description="Polar residues" evidence="1">
    <location>
        <begin position="66"/>
        <end position="82"/>
    </location>
</feature>
<evidence type="ECO:0000313" key="2">
    <source>
        <dbReference type="EMBL" id="KAF2857889.1"/>
    </source>
</evidence>
<feature type="region of interest" description="Disordered" evidence="1">
    <location>
        <begin position="1"/>
        <end position="140"/>
    </location>
</feature>
<feature type="compositionally biased region" description="Basic and acidic residues" evidence="1">
    <location>
        <begin position="222"/>
        <end position="238"/>
    </location>
</feature>
<feature type="compositionally biased region" description="Polar residues" evidence="1">
    <location>
        <begin position="34"/>
        <end position="46"/>
    </location>
</feature>
<feature type="compositionally biased region" description="Basic and acidic residues" evidence="1">
    <location>
        <begin position="83"/>
        <end position="106"/>
    </location>
</feature>